<dbReference type="Pfam" id="PF07715">
    <property type="entry name" value="Plug"/>
    <property type="match status" value="1"/>
</dbReference>
<dbReference type="InterPro" id="IPR012910">
    <property type="entry name" value="Plug_dom"/>
</dbReference>
<dbReference type="GO" id="GO:0044718">
    <property type="term" value="P:siderophore transmembrane transport"/>
    <property type="evidence" value="ECO:0007669"/>
    <property type="project" value="TreeGrafter"/>
</dbReference>
<keyword evidence="2" id="KW-0813">Transport</keyword>
<dbReference type="GO" id="GO:0015344">
    <property type="term" value="F:siderophore uptake transmembrane transporter activity"/>
    <property type="evidence" value="ECO:0007669"/>
    <property type="project" value="TreeGrafter"/>
</dbReference>
<accession>A0AAJ5WVM6</accession>
<dbReference type="InterPro" id="IPR008969">
    <property type="entry name" value="CarboxyPept-like_regulatory"/>
</dbReference>
<gene>
    <name evidence="9" type="ORF">P0Y53_12195</name>
</gene>
<dbReference type="Gene3D" id="2.40.170.20">
    <property type="entry name" value="TonB-dependent receptor, beta-barrel domain"/>
    <property type="match status" value="1"/>
</dbReference>
<dbReference type="InterPro" id="IPR023997">
    <property type="entry name" value="TonB-dep_OMP_SusC/RagA_CS"/>
</dbReference>
<evidence type="ECO:0000256" key="7">
    <source>
        <dbReference type="ARBA" id="ARBA00023237"/>
    </source>
</evidence>
<keyword evidence="6" id="KW-0472">Membrane</keyword>
<dbReference type="Pfam" id="PF07660">
    <property type="entry name" value="STN"/>
    <property type="match status" value="1"/>
</dbReference>
<feature type="domain" description="Secretin/TonB short N-terminal" evidence="8">
    <location>
        <begin position="69"/>
        <end position="120"/>
    </location>
</feature>
<dbReference type="InterPro" id="IPR037066">
    <property type="entry name" value="Plug_dom_sf"/>
</dbReference>
<dbReference type="SUPFAM" id="SSF56935">
    <property type="entry name" value="Porins"/>
    <property type="match status" value="1"/>
</dbReference>
<sequence length="1122" mass="124276">MKKTFVAWVKWTVHNMSVLFILFALFSSFVNEPEISSLADKYFLQTITLSEKEAPLSFIIEKIKQQSGYSFWYTNEAMSAAKPVTIKVNNMPLEEVLRLVFEGQPLVYQIVEQVVVVKRAEKKSPLNTLEDLFAVAEGKVLDEKGNPLTGVSVLVKGTAIGTQTNSSGEFYLNNIPKVAVLVFSIIGFETRAIPADPRPMQVQLRMVVSQLDQMQVIAYGTTSKRFNTGNVTTIKSDVIEDQPVNNPLLALQGRVPGMQIVQATGLPGSGVSVQIRGQNSIRMGNNPLFIVDGVPYPGENVNTAIGVVLGNSGGSPGSPFSFLNPSDIESIDVLKDADATAIYGSRGANGVVLITTKKGKAGDLAVDVTAQHGFGRISKKLDLLSRRQYLDMRNEAFKNDGATPDPKADYDLVLWDTARETDWQKELLGNASQYSDVQASLYGGNQLAQFRLATGFHKETSVFPGDMNNRKGTLGLNVNASSKNNKFKIGYRGVCMVDDNRISGFNLLQQALLLPPVAPRLYNTDGSINWEPNATGVSTWPFSQPAAMIRRQASIKSSSLVNNATLQYELLDGLTISSSFGITYLQAKSVVLSPHSLIDPSSWPSVPRSSGFSDNTSSSWQIEPQVNYIRQWNNMTLSCLAGFTIQQSTINARTISANDFSSDLVLEDPSYAINVASSLKYTKYKYLAAFGRLNYNLNDEFLVNITARRDGSSRFGPASRFHNFGAVGAAWIFSKTDLLKDLYPVFSFGKIRFSYGTTGNDQVGDYSFMDLYEAIPVGVAYQGAIGLRPSRIFTPELQWEETRKFELGLDLGFFKDRLLLGVAYYQNRSSNQILDYKLPSVTGFSAVQRNLNALVQNTGLEIECRTVNVNNPSIKWQSSINLTINRNRLMNRYSEGLSAFFQRLIGHPLATQLAYRFLGVDPVRGLYEVADYEGKPTSSPVASRDQNNLLDPTPVFYGGIQNSISWKGIDIEFLFQFARKPRALGLLYNFYVPGLFSNLTGSNQAEVVMNRWKTPGDVTRIQKFSQNSEVITAWGAARESDWAYSDASFIRLKNLSVSWRIPREWQQRLSLRNARAFIQGQNLLTFSNYDGLDPDSPFFTLPPLRVITIGLQMVISGANSGK</sequence>
<dbReference type="GO" id="GO:0009279">
    <property type="term" value="C:cell outer membrane"/>
    <property type="evidence" value="ECO:0007669"/>
    <property type="project" value="UniProtKB-SubCell"/>
</dbReference>
<evidence type="ECO:0000256" key="4">
    <source>
        <dbReference type="ARBA" id="ARBA00022692"/>
    </source>
</evidence>
<dbReference type="InterPro" id="IPR011662">
    <property type="entry name" value="Secretin/TonB_short_N"/>
</dbReference>
<dbReference type="SUPFAM" id="SSF49464">
    <property type="entry name" value="Carboxypeptidase regulatory domain-like"/>
    <property type="match status" value="1"/>
</dbReference>
<dbReference type="NCBIfam" id="TIGR04056">
    <property type="entry name" value="OMP_RagA_SusC"/>
    <property type="match status" value="1"/>
</dbReference>
<dbReference type="InterPro" id="IPR023996">
    <property type="entry name" value="TonB-dep_OMP_SusC/RagA"/>
</dbReference>
<evidence type="ECO:0000313" key="10">
    <source>
        <dbReference type="Proteomes" id="UP001220610"/>
    </source>
</evidence>
<reference evidence="9" key="1">
    <citation type="submission" date="2023-03" db="EMBL/GenBank/DDBJ databases">
        <title>Andean soil-derived lignocellulolytic bacterial consortium as a source of novel taxa and putative plastic-active enzymes.</title>
        <authorList>
            <person name="Diaz-Garcia L."/>
            <person name="Chuvochina M."/>
            <person name="Feuerriegel G."/>
            <person name="Bunk B."/>
            <person name="Sproer C."/>
            <person name="Streit W.R."/>
            <person name="Rodriguez L.M."/>
            <person name="Overmann J."/>
            <person name="Jimenez D.J."/>
        </authorList>
    </citation>
    <scope>NUCLEOTIDE SEQUENCE</scope>
    <source>
        <strain evidence="9">MAG 7</strain>
    </source>
</reference>
<proteinExistence type="predicted"/>
<evidence type="ECO:0000256" key="3">
    <source>
        <dbReference type="ARBA" id="ARBA00022452"/>
    </source>
</evidence>
<dbReference type="EMBL" id="CP119311">
    <property type="protein sequence ID" value="WEK38259.1"/>
    <property type="molecule type" value="Genomic_DNA"/>
</dbReference>
<keyword evidence="5" id="KW-0732">Signal</keyword>
<evidence type="ECO:0000256" key="2">
    <source>
        <dbReference type="ARBA" id="ARBA00022448"/>
    </source>
</evidence>
<dbReference type="NCBIfam" id="TIGR04057">
    <property type="entry name" value="SusC_RagA_signa"/>
    <property type="match status" value="1"/>
</dbReference>
<dbReference type="Proteomes" id="UP001220610">
    <property type="component" value="Chromosome"/>
</dbReference>
<name>A0AAJ5WVM6_9BACT</name>
<dbReference type="AlphaFoldDB" id="A0AAJ5WVM6"/>
<dbReference type="PANTHER" id="PTHR30069:SF29">
    <property type="entry name" value="HEMOGLOBIN AND HEMOGLOBIN-HAPTOGLOBIN-BINDING PROTEIN 1-RELATED"/>
    <property type="match status" value="1"/>
</dbReference>
<evidence type="ECO:0000256" key="1">
    <source>
        <dbReference type="ARBA" id="ARBA00004571"/>
    </source>
</evidence>
<dbReference type="Gene3D" id="2.60.40.1120">
    <property type="entry name" value="Carboxypeptidase-like, regulatory domain"/>
    <property type="match status" value="1"/>
</dbReference>
<comment type="subcellular location">
    <subcellularLocation>
        <location evidence="1">Cell outer membrane</location>
        <topology evidence="1">Multi-pass membrane protein</topology>
    </subcellularLocation>
</comment>
<dbReference type="Gene3D" id="2.170.130.10">
    <property type="entry name" value="TonB-dependent receptor, plug domain"/>
    <property type="match status" value="1"/>
</dbReference>
<evidence type="ECO:0000313" key="9">
    <source>
        <dbReference type="EMBL" id="WEK38259.1"/>
    </source>
</evidence>
<evidence type="ECO:0000259" key="8">
    <source>
        <dbReference type="SMART" id="SM00965"/>
    </source>
</evidence>
<protein>
    <submittedName>
        <fullName evidence="9">SusC/RagA family TonB-linked outer membrane protein</fullName>
    </submittedName>
</protein>
<dbReference type="Pfam" id="PF13715">
    <property type="entry name" value="CarbopepD_reg_2"/>
    <property type="match status" value="1"/>
</dbReference>
<keyword evidence="4" id="KW-0812">Transmembrane</keyword>
<dbReference type="SMART" id="SM00965">
    <property type="entry name" value="STN"/>
    <property type="match status" value="1"/>
</dbReference>
<keyword evidence="3" id="KW-1134">Transmembrane beta strand</keyword>
<evidence type="ECO:0000256" key="5">
    <source>
        <dbReference type="ARBA" id="ARBA00022729"/>
    </source>
</evidence>
<dbReference type="InterPro" id="IPR036942">
    <property type="entry name" value="Beta-barrel_TonB_sf"/>
</dbReference>
<organism evidence="9 10">
    <name type="scientific">Candidatus Pseudobacter hemicellulosilyticus</name>
    <dbReference type="NCBI Taxonomy" id="3121375"/>
    <lineage>
        <taxon>Bacteria</taxon>
        <taxon>Pseudomonadati</taxon>
        <taxon>Bacteroidota</taxon>
        <taxon>Chitinophagia</taxon>
        <taxon>Chitinophagales</taxon>
        <taxon>Chitinophagaceae</taxon>
        <taxon>Pseudobacter</taxon>
    </lineage>
</organism>
<evidence type="ECO:0000256" key="6">
    <source>
        <dbReference type="ARBA" id="ARBA00023136"/>
    </source>
</evidence>
<dbReference type="InterPro" id="IPR039426">
    <property type="entry name" value="TonB-dep_rcpt-like"/>
</dbReference>
<dbReference type="PANTHER" id="PTHR30069">
    <property type="entry name" value="TONB-DEPENDENT OUTER MEMBRANE RECEPTOR"/>
    <property type="match status" value="1"/>
</dbReference>
<keyword evidence="7" id="KW-0998">Cell outer membrane</keyword>